<dbReference type="Proteomes" id="UP000182089">
    <property type="component" value="Unassembled WGS sequence"/>
</dbReference>
<feature type="transmembrane region" description="Helical" evidence="1">
    <location>
        <begin position="6"/>
        <end position="27"/>
    </location>
</feature>
<organism evidence="2 3">
    <name type="scientific">Ligilactobacillus ruminis</name>
    <dbReference type="NCBI Taxonomy" id="1623"/>
    <lineage>
        <taxon>Bacteria</taxon>
        <taxon>Bacillati</taxon>
        <taxon>Bacillota</taxon>
        <taxon>Bacilli</taxon>
        <taxon>Lactobacillales</taxon>
        <taxon>Lactobacillaceae</taxon>
        <taxon>Ligilactobacillus</taxon>
    </lineage>
</organism>
<proteinExistence type="predicted"/>
<keyword evidence="1" id="KW-0472">Membrane</keyword>
<keyword evidence="1" id="KW-1133">Transmembrane helix</keyword>
<dbReference type="EMBL" id="FOCC01000009">
    <property type="protein sequence ID" value="SEM80969.1"/>
    <property type="molecule type" value="Genomic_DNA"/>
</dbReference>
<accession>A0ABY1ACK3</accession>
<dbReference type="SUPFAM" id="SSF52833">
    <property type="entry name" value="Thioredoxin-like"/>
    <property type="match status" value="1"/>
</dbReference>
<evidence type="ECO:0000256" key="1">
    <source>
        <dbReference type="SAM" id="Phobius"/>
    </source>
</evidence>
<dbReference type="InterPro" id="IPR036249">
    <property type="entry name" value="Thioredoxin-like_sf"/>
</dbReference>
<keyword evidence="1" id="KW-0812">Transmembrane</keyword>
<feature type="transmembrane region" description="Helical" evidence="1">
    <location>
        <begin position="39"/>
        <end position="56"/>
    </location>
</feature>
<evidence type="ECO:0000313" key="3">
    <source>
        <dbReference type="Proteomes" id="UP000182089"/>
    </source>
</evidence>
<dbReference type="Gene3D" id="3.40.30.10">
    <property type="entry name" value="Glutaredoxin"/>
    <property type="match status" value="1"/>
</dbReference>
<comment type="caution">
    <text evidence="2">The sequence shown here is derived from an EMBL/GenBank/DDBJ whole genome shotgun (WGS) entry which is preliminary data.</text>
</comment>
<reference evidence="2 3" key="1">
    <citation type="submission" date="2016-10" db="EMBL/GenBank/DDBJ databases">
        <authorList>
            <person name="Varghese N."/>
            <person name="Submissions S."/>
        </authorList>
    </citation>
    <scope>NUCLEOTIDE SEQUENCE [LARGE SCALE GENOMIC DNA]</scope>
    <source>
        <strain evidence="2 3">WC1T17</strain>
    </source>
</reference>
<name>A0ABY1ACK3_9LACO</name>
<gene>
    <name evidence="2" type="ORF">SAMN05216431_10957</name>
</gene>
<protein>
    <submittedName>
        <fullName evidence="2">Bacteriocin transport accessory protein, putative</fullName>
    </submittedName>
</protein>
<sequence length="211" mass="24172">MKCMCLVNILNFIPITADGEAILYALLHLGGVKQLLKKVSICVGIMVLGYLLYFGYRSAIDTAGGTGNYNTKTAQFSQQNATKVLNKMHDLKPGIYYYGFPTCPWCQELLPIYQQTLKNNQTQSYAVNTQKRTFNKYQCRILEQMYAKWTKSDDLTVPFIVGIRKDGKVRVHVGTVTGHNAKKRKMTLKQKEMLYRQLNSLIKWQKKASIR</sequence>
<evidence type="ECO:0000313" key="2">
    <source>
        <dbReference type="EMBL" id="SEM80969.1"/>
    </source>
</evidence>